<dbReference type="EMBL" id="QEKI01000007">
    <property type="protein sequence ID" value="PVY40381.1"/>
    <property type="molecule type" value="Genomic_DNA"/>
</dbReference>
<keyword evidence="2" id="KW-1185">Reference proteome</keyword>
<accession>A0A2U1AVJ7</accession>
<organism evidence="1 2">
    <name type="scientific">Pontibacter virosus</name>
    <dbReference type="NCBI Taxonomy" id="1765052"/>
    <lineage>
        <taxon>Bacteria</taxon>
        <taxon>Pseudomonadati</taxon>
        <taxon>Bacteroidota</taxon>
        <taxon>Cytophagia</taxon>
        <taxon>Cytophagales</taxon>
        <taxon>Hymenobacteraceae</taxon>
        <taxon>Pontibacter</taxon>
    </lineage>
</organism>
<gene>
    <name evidence="1" type="ORF">C8E01_10710</name>
</gene>
<evidence type="ECO:0000313" key="1">
    <source>
        <dbReference type="EMBL" id="PVY40381.1"/>
    </source>
</evidence>
<reference evidence="1 2" key="1">
    <citation type="submission" date="2018-04" db="EMBL/GenBank/DDBJ databases">
        <title>Genomic Encyclopedia of Type Strains, Phase IV (KMG-IV): sequencing the most valuable type-strain genomes for metagenomic binning, comparative biology and taxonomic classification.</title>
        <authorList>
            <person name="Goeker M."/>
        </authorList>
    </citation>
    <scope>NUCLEOTIDE SEQUENCE [LARGE SCALE GENOMIC DNA]</scope>
    <source>
        <strain evidence="1 2">DSM 100231</strain>
    </source>
</reference>
<proteinExistence type="predicted"/>
<evidence type="ECO:0000313" key="2">
    <source>
        <dbReference type="Proteomes" id="UP000245466"/>
    </source>
</evidence>
<sequence>MEILHLLGHNANWNLDLHFQNEVGDGFVFCAYSFPDGYFGRDKISGGYKTTTVIDKSFIDLQYYGKKESANLTKSKLTTYSFHPSNVDSGAETNQYLITSIIQGIEYQLKLGFKKIIIPNYCDNENIDAFIGIIKQVNRWLIINKADDVQYFMSIPFSYHTIHNSEKVETVLYHLTDKKIVFDGYYIVCEPKPETRQKLSIETTYLSNITRVLSVLKKQGFKTIYAYANWDTLVFLALTDIDYVTIASFENLRNFSIKRFTVTEGGGPSKGWYFSEAALNMIKAQYMTLLREKGTLDFIENQHNIFSDAVLQENYPWSNTKPEVHKNYMLSVAKLLKKVSSISNIDQRKLFVLNKIDEAISVYEALESRNVYLEDESKNYHLGIWKSFLRSR</sequence>
<comment type="caution">
    <text evidence="1">The sequence shown here is derived from an EMBL/GenBank/DDBJ whole genome shotgun (WGS) entry which is preliminary data.</text>
</comment>
<protein>
    <submittedName>
        <fullName evidence="1">Uncharacterized protein</fullName>
    </submittedName>
</protein>
<dbReference type="AlphaFoldDB" id="A0A2U1AVJ7"/>
<dbReference type="OrthoDB" id="622374at2"/>
<name>A0A2U1AVJ7_9BACT</name>
<dbReference type="Proteomes" id="UP000245466">
    <property type="component" value="Unassembled WGS sequence"/>
</dbReference>
<dbReference type="RefSeq" id="WP_116543698.1">
    <property type="nucleotide sequence ID" value="NZ_QEKI01000007.1"/>
</dbReference>